<dbReference type="AlphaFoldDB" id="A0A1H2PW61"/>
<dbReference type="RefSeq" id="WP_091913333.1">
    <property type="nucleotide sequence ID" value="NZ_FNLO01000018.1"/>
</dbReference>
<feature type="domain" description="Virulence factor membrane-bound polymerase C-terminal" evidence="7">
    <location>
        <begin position="389"/>
        <end position="554"/>
    </location>
</feature>
<feature type="transmembrane region" description="Helical" evidence="5">
    <location>
        <begin position="201"/>
        <end position="218"/>
    </location>
</feature>
<feature type="domain" description="O-antigen ligase-related" evidence="6">
    <location>
        <begin position="210"/>
        <end position="367"/>
    </location>
</feature>
<comment type="subcellular location">
    <subcellularLocation>
        <location evidence="1">Membrane</location>
        <topology evidence="1">Multi-pass membrane protein</topology>
    </subcellularLocation>
</comment>
<evidence type="ECO:0000259" key="7">
    <source>
        <dbReference type="Pfam" id="PF11846"/>
    </source>
</evidence>
<dbReference type="STRING" id="1770053.SAMN05216551_11878"/>
<feature type="transmembrane region" description="Helical" evidence="5">
    <location>
        <begin position="355"/>
        <end position="376"/>
    </location>
</feature>
<dbReference type="Pfam" id="PF15864">
    <property type="entry name" value="PglL_A"/>
    <property type="match status" value="1"/>
</dbReference>
<keyword evidence="10" id="KW-1185">Reference proteome</keyword>
<evidence type="ECO:0000256" key="2">
    <source>
        <dbReference type="ARBA" id="ARBA00022692"/>
    </source>
</evidence>
<keyword evidence="4 5" id="KW-0472">Membrane</keyword>
<reference evidence="10" key="1">
    <citation type="submission" date="2016-09" db="EMBL/GenBank/DDBJ databases">
        <authorList>
            <person name="Varghese N."/>
            <person name="Submissions S."/>
        </authorList>
    </citation>
    <scope>NUCLEOTIDE SEQUENCE [LARGE SCALE GENOMIC DNA]</scope>
    <source>
        <strain evidence="10">JS23</strain>
    </source>
</reference>
<evidence type="ECO:0000259" key="6">
    <source>
        <dbReference type="Pfam" id="PF04932"/>
    </source>
</evidence>
<feature type="transmembrane region" description="Helical" evidence="5">
    <location>
        <begin position="409"/>
        <end position="425"/>
    </location>
</feature>
<feature type="transmembrane region" description="Helical" evidence="5">
    <location>
        <begin position="388"/>
        <end position="403"/>
    </location>
</feature>
<feature type="transmembrane region" description="Helical" evidence="5">
    <location>
        <begin position="437"/>
        <end position="455"/>
    </location>
</feature>
<keyword evidence="9" id="KW-0436">Ligase</keyword>
<dbReference type="PANTHER" id="PTHR37422">
    <property type="entry name" value="TEICHURONIC ACID BIOSYNTHESIS PROTEIN TUAE"/>
    <property type="match status" value="1"/>
</dbReference>
<dbReference type="InterPro" id="IPR007016">
    <property type="entry name" value="O-antigen_ligase-rel_domated"/>
</dbReference>
<feature type="transmembrane region" description="Helical" evidence="5">
    <location>
        <begin position="38"/>
        <end position="57"/>
    </location>
</feature>
<evidence type="ECO:0000256" key="4">
    <source>
        <dbReference type="ARBA" id="ARBA00023136"/>
    </source>
</evidence>
<feature type="transmembrane region" description="Helical" evidence="5">
    <location>
        <begin position="125"/>
        <end position="148"/>
    </location>
</feature>
<dbReference type="InterPro" id="IPR021797">
    <property type="entry name" value="Wzy_C_2"/>
</dbReference>
<proteinExistence type="predicted"/>
<dbReference type="Proteomes" id="UP000243719">
    <property type="component" value="Unassembled WGS sequence"/>
</dbReference>
<gene>
    <name evidence="9" type="ORF">SAMN05216551_11878</name>
</gene>
<evidence type="ECO:0000256" key="1">
    <source>
        <dbReference type="ARBA" id="ARBA00004141"/>
    </source>
</evidence>
<dbReference type="Pfam" id="PF04932">
    <property type="entry name" value="Wzy_C"/>
    <property type="match status" value="1"/>
</dbReference>
<organism evidence="9 10">
    <name type="scientific">Chitinasiproducens palmae</name>
    <dbReference type="NCBI Taxonomy" id="1770053"/>
    <lineage>
        <taxon>Bacteria</taxon>
        <taxon>Pseudomonadati</taxon>
        <taxon>Pseudomonadota</taxon>
        <taxon>Betaproteobacteria</taxon>
        <taxon>Burkholderiales</taxon>
        <taxon>Burkholderiaceae</taxon>
        <taxon>Chitinasiproducens</taxon>
    </lineage>
</organism>
<evidence type="ECO:0000259" key="8">
    <source>
        <dbReference type="Pfam" id="PF15864"/>
    </source>
</evidence>
<dbReference type="GO" id="GO:0016020">
    <property type="term" value="C:membrane"/>
    <property type="evidence" value="ECO:0007669"/>
    <property type="project" value="UniProtKB-SubCell"/>
</dbReference>
<name>A0A1H2PW61_9BURK</name>
<evidence type="ECO:0000313" key="9">
    <source>
        <dbReference type="EMBL" id="SDV51577.1"/>
    </source>
</evidence>
<evidence type="ECO:0000256" key="5">
    <source>
        <dbReference type="SAM" id="Phobius"/>
    </source>
</evidence>
<dbReference type="GO" id="GO:0016874">
    <property type="term" value="F:ligase activity"/>
    <property type="evidence" value="ECO:0007669"/>
    <property type="project" value="UniProtKB-KW"/>
</dbReference>
<dbReference type="Pfam" id="PF11846">
    <property type="entry name" value="Wzy_C_2"/>
    <property type="match status" value="1"/>
</dbReference>
<dbReference type="InterPro" id="IPR031726">
    <property type="entry name" value="PglL_A"/>
</dbReference>
<dbReference type="InterPro" id="IPR051533">
    <property type="entry name" value="WaaL-like"/>
</dbReference>
<dbReference type="OrthoDB" id="4448at2"/>
<evidence type="ECO:0000313" key="10">
    <source>
        <dbReference type="Proteomes" id="UP000243719"/>
    </source>
</evidence>
<evidence type="ECO:0000256" key="3">
    <source>
        <dbReference type="ARBA" id="ARBA00022989"/>
    </source>
</evidence>
<keyword evidence="2 5" id="KW-0812">Transmembrane</keyword>
<feature type="transmembrane region" description="Helical" evidence="5">
    <location>
        <begin position="69"/>
        <end position="87"/>
    </location>
</feature>
<sequence>MSSKFPPLVFLGFVALWWTVPYSITAHTYPIPTFFSEFAALSLFVLGAAALGWQWFALGRPRLNPSPRAAFIFLGLAAVLVAQRFLLPVQQPVLIYLGIGFLLVATLVMHVGYWSGRLGLAERTVLVSAYALLAGGAFALFCQLIQLFHLEVKVSPFVVAYRVADFRRPFANLAQANHLATYLAFALAAALYLVQTRRLPVWAWLVLTTLFAVGEALTVSRTPWLQVLVIVACGWLMAWSVSREIGARFRPRGLRLRPWLLPAGVLVIYLIVNVVVRELNVLLDWKLAVSAAERFKDAGQISPRLSLWRYGWTMFLGSPWLGVGWGDFPAAQHELVLSLGKVEIANNSHNIVVDLLAKTGGLGALVVFGGLAFWLWRAVSAGLSHARLFCFTLLGVVAVHACVEYPQQYLFFLLPVALLIGLLETESMVRVPARVSTALYGVLTVVGIGALYPVFADYQRAEVLYYGQRPEQQYRAAPSTFFSPWGNYGLATLLPLNADDLTGKLAMHRQAIALLPGETVLRRYAILLALDGRQQAAIEEVARLREFATALNDWPTQLGLMYALCDDQGVVLDGFKAELQRRYGGRPAASVNDDADGDEVDD</sequence>
<accession>A0A1H2PW61</accession>
<feature type="transmembrane region" description="Helical" evidence="5">
    <location>
        <begin position="224"/>
        <end position="242"/>
    </location>
</feature>
<feature type="domain" description="Protein glycosylation ligase" evidence="8">
    <location>
        <begin position="169"/>
        <end position="193"/>
    </location>
</feature>
<dbReference type="PANTHER" id="PTHR37422:SF21">
    <property type="entry name" value="EXOQ-LIKE PROTEIN"/>
    <property type="match status" value="1"/>
</dbReference>
<feature type="transmembrane region" description="Helical" evidence="5">
    <location>
        <begin position="254"/>
        <end position="276"/>
    </location>
</feature>
<keyword evidence="3 5" id="KW-1133">Transmembrane helix</keyword>
<feature type="transmembrane region" description="Helical" evidence="5">
    <location>
        <begin position="93"/>
        <end position="113"/>
    </location>
</feature>
<feature type="transmembrane region" description="Helical" evidence="5">
    <location>
        <begin position="176"/>
        <end position="194"/>
    </location>
</feature>
<dbReference type="EMBL" id="FNLO01000018">
    <property type="protein sequence ID" value="SDV51577.1"/>
    <property type="molecule type" value="Genomic_DNA"/>
</dbReference>
<protein>
    <submittedName>
        <fullName evidence="9">O-antigen ligase</fullName>
    </submittedName>
</protein>